<reference evidence="7" key="2">
    <citation type="journal article" date="2007" name="Science">
        <title>Draft genome sequence of the sexually transmitted pathogen Trichomonas vaginalis.</title>
        <authorList>
            <person name="Carlton J.M."/>
            <person name="Hirt R.P."/>
            <person name="Silva J.C."/>
            <person name="Delcher A.L."/>
            <person name="Schatz M."/>
            <person name="Zhao Q."/>
            <person name="Wortman J.R."/>
            <person name="Bidwell S.L."/>
            <person name="Alsmark U.C.M."/>
            <person name="Besteiro S."/>
            <person name="Sicheritz-Ponten T."/>
            <person name="Noel C.J."/>
            <person name="Dacks J.B."/>
            <person name="Foster P.G."/>
            <person name="Simillion C."/>
            <person name="Van de Peer Y."/>
            <person name="Miranda-Saavedra D."/>
            <person name="Barton G.J."/>
            <person name="Westrop G.D."/>
            <person name="Mueller S."/>
            <person name="Dessi D."/>
            <person name="Fiori P.L."/>
            <person name="Ren Q."/>
            <person name="Paulsen I."/>
            <person name="Zhang H."/>
            <person name="Bastida-Corcuera F.D."/>
            <person name="Simoes-Barbosa A."/>
            <person name="Brown M.T."/>
            <person name="Hayes R.D."/>
            <person name="Mukherjee M."/>
            <person name="Okumura C.Y."/>
            <person name="Schneider R."/>
            <person name="Smith A.J."/>
            <person name="Vanacova S."/>
            <person name="Villalvazo M."/>
            <person name="Haas B.J."/>
            <person name="Pertea M."/>
            <person name="Feldblyum T.V."/>
            <person name="Utterback T.R."/>
            <person name="Shu C.L."/>
            <person name="Osoegawa K."/>
            <person name="de Jong P.J."/>
            <person name="Hrdy I."/>
            <person name="Horvathova L."/>
            <person name="Zubacova Z."/>
            <person name="Dolezal P."/>
            <person name="Malik S.B."/>
            <person name="Logsdon J.M. Jr."/>
            <person name="Henze K."/>
            <person name="Gupta A."/>
            <person name="Wang C.C."/>
            <person name="Dunne R.L."/>
            <person name="Upcroft J.A."/>
            <person name="Upcroft P."/>
            <person name="White O."/>
            <person name="Salzberg S.L."/>
            <person name="Tang P."/>
            <person name="Chiu C.-H."/>
            <person name="Lee Y.-S."/>
            <person name="Embley T.M."/>
            <person name="Coombs G.H."/>
            <person name="Mottram J.C."/>
            <person name="Tachezy J."/>
            <person name="Fraser-Liggett C.M."/>
            <person name="Johnson P.J."/>
        </authorList>
    </citation>
    <scope>NUCLEOTIDE SEQUENCE [LARGE SCALE GENOMIC DNA]</scope>
    <source>
        <strain evidence="7">G3</strain>
    </source>
</reference>
<dbReference type="PANTHER" id="PTHR31918:SF1">
    <property type="entry name" value="TRANSMEMBRANE PROTEIN 181"/>
    <property type="match status" value="1"/>
</dbReference>
<proteinExistence type="predicted"/>
<reference evidence="7" key="1">
    <citation type="submission" date="2006-10" db="EMBL/GenBank/DDBJ databases">
        <authorList>
            <person name="Amadeo P."/>
            <person name="Zhao Q."/>
            <person name="Wortman J."/>
            <person name="Fraser-Liggett C."/>
            <person name="Carlton J."/>
        </authorList>
    </citation>
    <scope>NUCLEOTIDE SEQUENCE</scope>
    <source>
        <strain evidence="7">G3</strain>
    </source>
</reference>
<dbReference type="GO" id="GO:0016020">
    <property type="term" value="C:membrane"/>
    <property type="evidence" value="ECO:0007669"/>
    <property type="project" value="UniProtKB-SubCell"/>
</dbReference>
<dbReference type="InParanoid" id="A2DHT3"/>
<feature type="transmembrane region" description="Helical" evidence="5">
    <location>
        <begin position="45"/>
        <end position="64"/>
    </location>
</feature>
<evidence type="ECO:0000259" key="6">
    <source>
        <dbReference type="Pfam" id="PF06664"/>
    </source>
</evidence>
<feature type="transmembrane region" description="Helical" evidence="5">
    <location>
        <begin position="344"/>
        <end position="365"/>
    </location>
</feature>
<dbReference type="VEuPathDB" id="TrichDB:TVAGG3_0303520"/>
<feature type="domain" description="Wntless-like transmembrane" evidence="6">
    <location>
        <begin position="197"/>
        <end position="431"/>
    </location>
</feature>
<evidence type="ECO:0000313" key="7">
    <source>
        <dbReference type="EMBL" id="EAY20131.1"/>
    </source>
</evidence>
<evidence type="ECO:0000256" key="3">
    <source>
        <dbReference type="ARBA" id="ARBA00022989"/>
    </source>
</evidence>
<keyword evidence="3 5" id="KW-1133">Transmembrane helix</keyword>
<comment type="subcellular location">
    <subcellularLocation>
        <location evidence="1">Membrane</location>
        <topology evidence="1">Multi-pass membrane protein</topology>
    </subcellularLocation>
</comment>
<name>A2DHT3_TRIV3</name>
<feature type="transmembrane region" description="Helical" evidence="5">
    <location>
        <begin position="204"/>
        <end position="227"/>
    </location>
</feature>
<dbReference type="Pfam" id="PF06664">
    <property type="entry name" value="WLS-like_TM"/>
    <property type="match status" value="1"/>
</dbReference>
<dbReference type="GO" id="GO:0015643">
    <property type="term" value="F:toxic substance binding"/>
    <property type="evidence" value="ECO:0007669"/>
    <property type="project" value="InterPro"/>
</dbReference>
<feature type="transmembrane region" description="Helical" evidence="5">
    <location>
        <begin position="304"/>
        <end position="324"/>
    </location>
</feature>
<dbReference type="PANTHER" id="PTHR31918">
    <property type="entry name" value="TRANSMEMBRANE PROTEIN 181"/>
    <property type="match status" value="1"/>
</dbReference>
<keyword evidence="8" id="KW-1185">Reference proteome</keyword>
<feature type="transmembrane region" description="Helical" evidence="5">
    <location>
        <begin position="377"/>
        <end position="398"/>
    </location>
</feature>
<dbReference type="Proteomes" id="UP000001542">
    <property type="component" value="Unassembled WGS sequence"/>
</dbReference>
<dbReference type="OrthoDB" id="28186at2759"/>
<evidence type="ECO:0000313" key="8">
    <source>
        <dbReference type="Proteomes" id="UP000001542"/>
    </source>
</evidence>
<dbReference type="KEGG" id="tva:5465665"/>
<feature type="transmembrane region" description="Helical" evidence="5">
    <location>
        <begin position="410"/>
        <end position="429"/>
    </location>
</feature>
<protein>
    <recommendedName>
        <fullName evidence="6">Wntless-like transmembrane domain-containing protein</fullName>
    </recommendedName>
</protein>
<dbReference type="RefSeq" id="XP_001581117.1">
    <property type="nucleotide sequence ID" value="XM_001581067.1"/>
</dbReference>
<keyword evidence="2 5" id="KW-0812">Transmembrane</keyword>
<feature type="transmembrane region" description="Helical" evidence="5">
    <location>
        <begin position="272"/>
        <end position="292"/>
    </location>
</feature>
<gene>
    <name evidence="7" type="ORF">TVAG_366390</name>
</gene>
<evidence type="ECO:0000256" key="5">
    <source>
        <dbReference type="SAM" id="Phobius"/>
    </source>
</evidence>
<organism evidence="7 8">
    <name type="scientific">Trichomonas vaginalis (strain ATCC PRA-98 / G3)</name>
    <dbReference type="NCBI Taxonomy" id="412133"/>
    <lineage>
        <taxon>Eukaryota</taxon>
        <taxon>Metamonada</taxon>
        <taxon>Parabasalia</taxon>
        <taxon>Trichomonadida</taxon>
        <taxon>Trichomonadidae</taxon>
        <taxon>Trichomonas</taxon>
    </lineage>
</organism>
<dbReference type="InterPro" id="IPR040416">
    <property type="entry name" value="TMEM181"/>
</dbReference>
<accession>A2DHT3</accession>
<evidence type="ECO:0000256" key="2">
    <source>
        <dbReference type="ARBA" id="ARBA00022692"/>
    </source>
</evidence>
<dbReference type="VEuPathDB" id="TrichDB:TVAG_366390"/>
<sequence>MNDLQTPLEPIEKESSDDMVNIQIEESLVRETLMAIDSANFNEDLLTLIVFGVILVFVILSGIYGPPVNIHKKYSYPFSKDSPITNIKIPFDAILPINSQNSISIAFMRNSDAIANNLSITFRYSISCTHNNTQRFMASHPHDEYIVYPINGTNLTTSITLFTDIILDYNKVEIDLTFDHPYTHFSSFILTYSIGTPDHAYFQIYFRFLFSIVSAIFLALMLYFLRGLEVKLWHLEQKLTVPLVALLIFYNNPFYIFHVYNPSPVFVILDRILDSIFHSYMCFFILVLFDSLRYKNRKTDRCFYIPKIIMCSIILIVYSIHGIYDKLHLIAEHNKNYNTTAITSVAEMVVYLTFLLYTILSILISASRVDVTERYKFNIYLSSGLIAVIIMGACQALSSFKLFSESSLSFVIKFAVENIFSFLMVYFHWPYEVLMDEYNGPQDNNEPEADFFVNEQ</sequence>
<dbReference type="STRING" id="5722.A2DHT3"/>
<dbReference type="EMBL" id="DS113201">
    <property type="protein sequence ID" value="EAY20131.1"/>
    <property type="molecule type" value="Genomic_DNA"/>
</dbReference>
<keyword evidence="4 5" id="KW-0472">Membrane</keyword>
<dbReference type="OMA" id="WINEPYI"/>
<feature type="transmembrane region" description="Helical" evidence="5">
    <location>
        <begin position="239"/>
        <end position="260"/>
    </location>
</feature>
<evidence type="ECO:0000256" key="1">
    <source>
        <dbReference type="ARBA" id="ARBA00004141"/>
    </source>
</evidence>
<dbReference type="AlphaFoldDB" id="A2DHT3"/>
<evidence type="ECO:0000256" key="4">
    <source>
        <dbReference type="ARBA" id="ARBA00023136"/>
    </source>
</evidence>
<dbReference type="InterPro" id="IPR047843">
    <property type="entry name" value="WLS-like_TM"/>
</dbReference>